<reference evidence="3" key="1">
    <citation type="journal article" date="2013" name="Nat. Genet.">
        <title>The duck genome and transcriptome provide insight into an avian influenza virus reservoir species.</title>
        <authorList>
            <person name="Huang Y."/>
            <person name="Li Y."/>
            <person name="Burt D.W."/>
            <person name="Chen H."/>
            <person name="Zhang Y."/>
            <person name="Qian W."/>
            <person name="Kim H."/>
            <person name="Gan S."/>
            <person name="Zhao Y."/>
            <person name="Li J."/>
            <person name="Yi K."/>
            <person name="Feng H."/>
            <person name="Zhu P."/>
            <person name="Li B."/>
            <person name="Liu Q."/>
            <person name="Fairley S."/>
            <person name="Magor K.E."/>
            <person name="Du Z."/>
            <person name="Hu X."/>
            <person name="Goodman L."/>
            <person name="Tafer H."/>
            <person name="Vignal A."/>
            <person name="Lee T."/>
            <person name="Kim K.W."/>
            <person name="Sheng Z."/>
            <person name="An Y."/>
            <person name="Searle S."/>
            <person name="Herrero J."/>
            <person name="Groenen M.A."/>
            <person name="Crooijmans R.P."/>
            <person name="Faraut T."/>
            <person name="Cai Q."/>
            <person name="Webster R.G."/>
            <person name="Aldridge J.R."/>
            <person name="Warren W.C."/>
            <person name="Bartschat S."/>
            <person name="Kehr S."/>
            <person name="Marz M."/>
            <person name="Stadler P.F."/>
            <person name="Smith J."/>
            <person name="Kraus R.H."/>
            <person name="Zhao Y."/>
            <person name="Ren L."/>
            <person name="Fei J."/>
            <person name="Morisson M."/>
            <person name="Kaiser P."/>
            <person name="Griffin D.K."/>
            <person name="Rao M."/>
            <person name="Pitel F."/>
            <person name="Wang J."/>
            <person name="Li N."/>
        </authorList>
    </citation>
    <scope>NUCLEOTIDE SEQUENCE [LARGE SCALE GENOMIC DNA]</scope>
</reference>
<feature type="signal peptide" evidence="1">
    <location>
        <begin position="1"/>
        <end position="25"/>
    </location>
</feature>
<dbReference type="Proteomes" id="UP000296049">
    <property type="component" value="Unassembled WGS sequence"/>
</dbReference>
<protein>
    <submittedName>
        <fullName evidence="2">Uncharacterized protein</fullName>
    </submittedName>
</protein>
<evidence type="ECO:0000313" key="2">
    <source>
        <dbReference type="EMBL" id="EOB06529.1"/>
    </source>
</evidence>
<keyword evidence="3" id="KW-1185">Reference proteome</keyword>
<proteinExistence type="predicted"/>
<accession>R0LLF9</accession>
<gene>
    <name evidence="2" type="ORF">Anapl_03662</name>
</gene>
<keyword evidence="1" id="KW-0732">Signal</keyword>
<feature type="chain" id="PRO_5004344428" evidence="1">
    <location>
        <begin position="26"/>
        <end position="301"/>
    </location>
</feature>
<dbReference type="EMBL" id="KB742605">
    <property type="protein sequence ID" value="EOB06529.1"/>
    <property type="molecule type" value="Genomic_DNA"/>
</dbReference>
<sequence length="301" mass="33621">MGLAGGLRLLVLALTAVGALQKLESLKCLQSRGRASGGQQRGRWGKYTSLHHRRVAELSVSTGERNTTGDASCWGSPVAQARKATDRIRWNLSSAGMQARFSSEKFAEVRGRGCIHLLRFAYLFSVLQRSSKLKSLVAEALWVPSAVFVLTTRLRGEISFSQACQHDNFVAIIGRVIFNINLVGGHRKKKKGKDKDPAGYNKKQLTKAAMTIAISRVSFSSSKEKRKVRFVRFSSKLRFTEQYLLDHPQTVQGMFSDSMQRYTPFEVVVFPGTEVGSPYDFHLEEVSVPIVFCEALSRHDF</sequence>
<name>R0LLF9_ANAPL</name>
<evidence type="ECO:0000256" key="1">
    <source>
        <dbReference type="SAM" id="SignalP"/>
    </source>
</evidence>
<organism evidence="2 3">
    <name type="scientific">Anas platyrhynchos</name>
    <name type="common">Mallard</name>
    <name type="synonym">Anas boschas</name>
    <dbReference type="NCBI Taxonomy" id="8839"/>
    <lineage>
        <taxon>Eukaryota</taxon>
        <taxon>Metazoa</taxon>
        <taxon>Chordata</taxon>
        <taxon>Craniata</taxon>
        <taxon>Vertebrata</taxon>
        <taxon>Euteleostomi</taxon>
        <taxon>Archelosauria</taxon>
        <taxon>Archosauria</taxon>
        <taxon>Dinosauria</taxon>
        <taxon>Saurischia</taxon>
        <taxon>Theropoda</taxon>
        <taxon>Coelurosauria</taxon>
        <taxon>Aves</taxon>
        <taxon>Neognathae</taxon>
        <taxon>Galloanserae</taxon>
        <taxon>Anseriformes</taxon>
        <taxon>Anatidae</taxon>
        <taxon>Anatinae</taxon>
        <taxon>Anas</taxon>
    </lineage>
</organism>
<dbReference type="AlphaFoldDB" id="R0LLF9"/>
<evidence type="ECO:0000313" key="3">
    <source>
        <dbReference type="Proteomes" id="UP000296049"/>
    </source>
</evidence>